<sequence>MLTLSERSALHGIFSPLLGLALFSVASGYLMSLIPLALVSFSLSEALSPWLASAYFGGLLLGALKAQRLISRCLHRVSFIICLVTLLASVLLMYFFPHAAAWLVLRAIAGAATAGIFVVVESWLLLVDNDKQRTTRLALYMITLYAGNALGQLLISAFGVSGLIPFMLVSGLLALALIAPLFTANASVPAAQHQSLSLSDIARLSKTGLIACLVSGLVLGPIYGLLPSYISQFTNWKGDLGLLMAGVILGGVLVQPLCGRLSANYNKTLLQAVIAFIGVAAALSMLLAETSFSLAVSLFVLGGAAFSLYPIAISQACLNQSTDKIVAITEMMLIIYSLGSIAGPLVAELASDSLADLPYYFGAILGSSTVYMLLMLAKGAGRRHIPPTLDV</sequence>
<name>A0ABQ1I1K4_9ALTE</name>
<proteinExistence type="predicted"/>
<dbReference type="InterPro" id="IPR011701">
    <property type="entry name" value="MFS"/>
</dbReference>
<organism evidence="5 6">
    <name type="scientific">Agarivorans gilvus</name>
    <dbReference type="NCBI Taxonomy" id="680279"/>
    <lineage>
        <taxon>Bacteria</taxon>
        <taxon>Pseudomonadati</taxon>
        <taxon>Pseudomonadota</taxon>
        <taxon>Gammaproteobacteria</taxon>
        <taxon>Alteromonadales</taxon>
        <taxon>Alteromonadaceae</taxon>
        <taxon>Agarivorans</taxon>
    </lineage>
</organism>
<feature type="transmembrane region" description="Helical" evidence="4">
    <location>
        <begin position="102"/>
        <end position="125"/>
    </location>
</feature>
<feature type="transmembrane region" description="Helical" evidence="4">
    <location>
        <begin position="207"/>
        <end position="226"/>
    </location>
</feature>
<evidence type="ECO:0000256" key="2">
    <source>
        <dbReference type="ARBA" id="ARBA00022989"/>
    </source>
</evidence>
<dbReference type="EMBL" id="BMDY01000010">
    <property type="protein sequence ID" value="GGB06153.1"/>
    <property type="molecule type" value="Genomic_DNA"/>
</dbReference>
<evidence type="ECO:0000313" key="5">
    <source>
        <dbReference type="EMBL" id="GGB06153.1"/>
    </source>
</evidence>
<feature type="transmembrane region" description="Helical" evidence="4">
    <location>
        <begin position="359"/>
        <end position="377"/>
    </location>
</feature>
<evidence type="ECO:0000256" key="4">
    <source>
        <dbReference type="SAM" id="Phobius"/>
    </source>
</evidence>
<feature type="transmembrane region" description="Helical" evidence="4">
    <location>
        <begin position="238"/>
        <end position="257"/>
    </location>
</feature>
<reference evidence="6" key="1">
    <citation type="journal article" date="2019" name="Int. J. Syst. Evol. Microbiol.">
        <title>The Global Catalogue of Microorganisms (GCM) 10K type strain sequencing project: providing services to taxonomists for standard genome sequencing and annotation.</title>
        <authorList>
            <consortium name="The Broad Institute Genomics Platform"/>
            <consortium name="The Broad Institute Genome Sequencing Center for Infectious Disease"/>
            <person name="Wu L."/>
            <person name="Ma J."/>
        </authorList>
    </citation>
    <scope>NUCLEOTIDE SEQUENCE [LARGE SCALE GENOMIC DNA]</scope>
    <source>
        <strain evidence="6">CGMCC 1.10131</strain>
    </source>
</reference>
<protein>
    <submittedName>
        <fullName evidence="5">MFS transporter</fullName>
    </submittedName>
</protein>
<feature type="transmembrane region" description="Helical" evidence="4">
    <location>
        <begin position="12"/>
        <end position="34"/>
    </location>
</feature>
<dbReference type="InterPro" id="IPR036259">
    <property type="entry name" value="MFS_trans_sf"/>
</dbReference>
<evidence type="ECO:0000313" key="6">
    <source>
        <dbReference type="Proteomes" id="UP000651977"/>
    </source>
</evidence>
<dbReference type="PANTHER" id="PTHR23521">
    <property type="entry name" value="TRANSPORTER MFS SUPERFAMILY"/>
    <property type="match status" value="1"/>
</dbReference>
<feature type="transmembrane region" description="Helical" evidence="4">
    <location>
        <begin position="269"/>
        <end position="288"/>
    </location>
</feature>
<comment type="caution">
    <text evidence="5">The sequence shown here is derived from an EMBL/GenBank/DDBJ whole genome shotgun (WGS) entry which is preliminary data.</text>
</comment>
<feature type="transmembrane region" description="Helical" evidence="4">
    <location>
        <begin position="46"/>
        <end position="64"/>
    </location>
</feature>
<dbReference type="RefSeq" id="WP_188407404.1">
    <property type="nucleotide sequence ID" value="NZ_BMDY01000010.1"/>
</dbReference>
<gene>
    <name evidence="5" type="ORF">GCM10007414_19330</name>
</gene>
<keyword evidence="1 4" id="KW-0812">Transmembrane</keyword>
<keyword evidence="2 4" id="KW-1133">Transmembrane helix</keyword>
<feature type="transmembrane region" description="Helical" evidence="4">
    <location>
        <begin position="76"/>
        <end position="96"/>
    </location>
</feature>
<dbReference type="Proteomes" id="UP000651977">
    <property type="component" value="Unassembled WGS sequence"/>
</dbReference>
<dbReference type="PANTHER" id="PTHR23521:SF2">
    <property type="entry name" value="TRANSPORTER MFS SUPERFAMILY"/>
    <property type="match status" value="1"/>
</dbReference>
<evidence type="ECO:0000256" key="1">
    <source>
        <dbReference type="ARBA" id="ARBA00022692"/>
    </source>
</evidence>
<evidence type="ECO:0000256" key="3">
    <source>
        <dbReference type="ARBA" id="ARBA00023136"/>
    </source>
</evidence>
<keyword evidence="3 4" id="KW-0472">Membrane</keyword>
<dbReference type="Gene3D" id="1.20.1250.20">
    <property type="entry name" value="MFS general substrate transporter like domains"/>
    <property type="match status" value="2"/>
</dbReference>
<feature type="transmembrane region" description="Helical" evidence="4">
    <location>
        <begin position="294"/>
        <end position="313"/>
    </location>
</feature>
<feature type="transmembrane region" description="Helical" evidence="4">
    <location>
        <begin position="164"/>
        <end position="186"/>
    </location>
</feature>
<feature type="transmembrane region" description="Helical" evidence="4">
    <location>
        <begin position="137"/>
        <end position="158"/>
    </location>
</feature>
<dbReference type="Pfam" id="PF07690">
    <property type="entry name" value="MFS_1"/>
    <property type="match status" value="1"/>
</dbReference>
<feature type="transmembrane region" description="Helical" evidence="4">
    <location>
        <begin position="325"/>
        <end position="347"/>
    </location>
</feature>
<keyword evidence="6" id="KW-1185">Reference proteome</keyword>
<accession>A0ABQ1I1K4</accession>
<dbReference type="SUPFAM" id="SSF103473">
    <property type="entry name" value="MFS general substrate transporter"/>
    <property type="match status" value="1"/>
</dbReference>